<gene>
    <name evidence="3" type="ORF">OCBIM_22038653mg</name>
</gene>
<protein>
    <submittedName>
        <fullName evidence="3">Uncharacterized protein</fullName>
    </submittedName>
</protein>
<dbReference type="EMBL" id="KQ416758">
    <property type="protein sequence ID" value="KOF95383.1"/>
    <property type="molecule type" value="Genomic_DNA"/>
</dbReference>
<keyword evidence="2" id="KW-1133">Transmembrane helix</keyword>
<dbReference type="KEGG" id="obi:106867269"/>
<dbReference type="PANTHER" id="PTHR31493">
    <property type="entry name" value="NAZO FAMILY MEMBER"/>
    <property type="match status" value="1"/>
</dbReference>
<keyword evidence="2" id="KW-0472">Membrane</keyword>
<organism evidence="3">
    <name type="scientific">Octopus bimaculoides</name>
    <name type="common">California two-spotted octopus</name>
    <dbReference type="NCBI Taxonomy" id="37653"/>
    <lineage>
        <taxon>Eukaryota</taxon>
        <taxon>Metazoa</taxon>
        <taxon>Spiralia</taxon>
        <taxon>Lophotrochozoa</taxon>
        <taxon>Mollusca</taxon>
        <taxon>Cephalopoda</taxon>
        <taxon>Coleoidea</taxon>
        <taxon>Octopodiformes</taxon>
        <taxon>Octopoda</taxon>
        <taxon>Incirrata</taxon>
        <taxon>Octopodidae</taxon>
        <taxon>Octopus</taxon>
    </lineage>
</organism>
<accession>A0A0L8I1L2</accession>
<evidence type="ECO:0000256" key="2">
    <source>
        <dbReference type="SAM" id="Phobius"/>
    </source>
</evidence>
<comment type="similarity">
    <text evidence="1">Belongs to the C19orf12 family.</text>
</comment>
<dbReference type="Pfam" id="PF20721">
    <property type="entry name" value="C19orf12"/>
    <property type="match status" value="1"/>
</dbReference>
<proteinExistence type="inferred from homology"/>
<feature type="non-terminal residue" evidence="3">
    <location>
        <position position="137"/>
    </location>
</feature>
<dbReference type="PANTHER" id="PTHR31493:SF1">
    <property type="entry name" value="PROTEIN C19ORF12"/>
    <property type="match status" value="1"/>
</dbReference>
<dbReference type="OrthoDB" id="10335057at2759"/>
<evidence type="ECO:0000256" key="1">
    <source>
        <dbReference type="ARBA" id="ARBA00029457"/>
    </source>
</evidence>
<keyword evidence="2" id="KW-0812">Transmembrane</keyword>
<reference evidence="3" key="1">
    <citation type="submission" date="2015-07" db="EMBL/GenBank/DDBJ databases">
        <title>MeaNS - Measles Nucleotide Surveillance Program.</title>
        <authorList>
            <person name="Tran T."/>
            <person name="Druce J."/>
        </authorList>
    </citation>
    <scope>NUCLEOTIDE SEQUENCE</scope>
    <source>
        <strain evidence="3">UCB-OBI-ISO-001</strain>
        <tissue evidence="3">Gonad</tissue>
    </source>
</reference>
<name>A0A0L8I1L2_OCTBM</name>
<dbReference type="STRING" id="37653.A0A0L8I1L2"/>
<dbReference type="InterPro" id="IPR033369">
    <property type="entry name" value="C19orf12"/>
</dbReference>
<feature type="transmembrane region" description="Helical" evidence="2">
    <location>
        <begin position="32"/>
        <end position="60"/>
    </location>
</feature>
<evidence type="ECO:0000313" key="3">
    <source>
        <dbReference type="EMBL" id="KOF95383.1"/>
    </source>
</evidence>
<dbReference type="AlphaFoldDB" id="A0A0L8I1L2"/>
<sequence length="137" mass="15420">MVLSEQQVLRSVYTVCDHEKMAISTDNNLKGYIFTIVITLLGGFLFGPNGFIIGGVIGGYTAYTKSYTIKPASQVLPKMSEQEKQLLCQMYSKIFRGVSVITAATLLTMIKNNPSNYLEILYFIRFFITSKLKLRVN</sequence>